<dbReference type="PANTHER" id="PTHR22916">
    <property type="entry name" value="GLYCOSYLTRANSFERASE"/>
    <property type="match status" value="1"/>
</dbReference>
<dbReference type="AlphaFoldDB" id="A0A1E5T1H3"/>
<organism evidence="2 3">
    <name type="scientific">Roseivirga misakiensis</name>
    <dbReference type="NCBI Taxonomy" id="1563681"/>
    <lineage>
        <taxon>Bacteria</taxon>
        <taxon>Pseudomonadati</taxon>
        <taxon>Bacteroidota</taxon>
        <taxon>Cytophagia</taxon>
        <taxon>Cytophagales</taxon>
        <taxon>Roseivirgaceae</taxon>
        <taxon>Roseivirga</taxon>
    </lineage>
</organism>
<dbReference type="EMBL" id="MDGQ01000005">
    <property type="protein sequence ID" value="OEK05211.1"/>
    <property type="molecule type" value="Genomic_DNA"/>
</dbReference>
<evidence type="ECO:0000313" key="3">
    <source>
        <dbReference type="Proteomes" id="UP000095552"/>
    </source>
</evidence>
<dbReference type="Gene3D" id="3.90.550.10">
    <property type="entry name" value="Spore Coat Polysaccharide Biosynthesis Protein SpsA, Chain A"/>
    <property type="match status" value="1"/>
</dbReference>
<evidence type="ECO:0000313" key="2">
    <source>
        <dbReference type="EMBL" id="OEK05211.1"/>
    </source>
</evidence>
<keyword evidence="3" id="KW-1185">Reference proteome</keyword>
<gene>
    <name evidence="2" type="ORF">BFP71_17565</name>
</gene>
<dbReference type="SUPFAM" id="SSF53448">
    <property type="entry name" value="Nucleotide-diphospho-sugar transferases"/>
    <property type="match status" value="1"/>
</dbReference>
<accession>A0A1E5T1H3</accession>
<dbReference type="PANTHER" id="PTHR22916:SF3">
    <property type="entry name" value="UDP-GLCNAC:BETAGAL BETA-1,3-N-ACETYLGLUCOSAMINYLTRANSFERASE-LIKE PROTEIN 1"/>
    <property type="match status" value="1"/>
</dbReference>
<proteinExistence type="predicted"/>
<dbReference type="GO" id="GO:0016758">
    <property type="term" value="F:hexosyltransferase activity"/>
    <property type="evidence" value="ECO:0007669"/>
    <property type="project" value="UniProtKB-ARBA"/>
</dbReference>
<dbReference type="InterPro" id="IPR029044">
    <property type="entry name" value="Nucleotide-diphossugar_trans"/>
</dbReference>
<name>A0A1E5T1H3_9BACT</name>
<dbReference type="Proteomes" id="UP000095552">
    <property type="component" value="Unassembled WGS sequence"/>
</dbReference>
<protein>
    <recommendedName>
        <fullName evidence="1">Glycosyltransferase 2-like domain-containing protein</fullName>
    </recommendedName>
</protein>
<dbReference type="OrthoDB" id="6307329at2"/>
<sequence length="345" mass="39847">MMQKHLVSLVVPVFNRDAFLSETIESVISQTHTNWELILIDDGSADESFKIAQNFAQNDSRIISAQRKREPKGAPTCRNIGLDMATGDFMMFLDSDDLLSVNCLKNRVAKLTAEPDLDFVVYQTALFDAQTMLADRLWSSLKHQSDLQAFVDFEGWCISSTCFRTDFVKHYRFFETAKCLQDWSFHIEILKSKPAYQKFPESAPDVYIRAGHSDRISQTNTESLERVKSRFDVLDKVELSLQSEAELSMDDGLLRQYFLYLQNVAIQRSKSEFNALLKSMGYFTRRKSFKLSRIKFFIRLHSTIKSSGLGFLNGLLFRLNRHVFMPKLAGPTRRIIRLDKPFKVK</sequence>
<dbReference type="CDD" id="cd00761">
    <property type="entry name" value="Glyco_tranf_GTA_type"/>
    <property type="match status" value="1"/>
</dbReference>
<comment type="caution">
    <text evidence="2">The sequence shown here is derived from an EMBL/GenBank/DDBJ whole genome shotgun (WGS) entry which is preliminary data.</text>
</comment>
<dbReference type="InterPro" id="IPR001173">
    <property type="entry name" value="Glyco_trans_2-like"/>
</dbReference>
<dbReference type="Pfam" id="PF00535">
    <property type="entry name" value="Glycos_transf_2"/>
    <property type="match status" value="1"/>
</dbReference>
<reference evidence="2 3" key="1">
    <citation type="submission" date="2016-08" db="EMBL/GenBank/DDBJ databases">
        <title>Draft genome of Fabibacter sp. strain SK-8.</title>
        <authorList>
            <person name="Wong S.-K."/>
            <person name="Hamasaki K."/>
            <person name="Yoshizawa S."/>
        </authorList>
    </citation>
    <scope>NUCLEOTIDE SEQUENCE [LARGE SCALE GENOMIC DNA]</scope>
    <source>
        <strain evidence="2 3">SK-8</strain>
    </source>
</reference>
<evidence type="ECO:0000259" key="1">
    <source>
        <dbReference type="Pfam" id="PF00535"/>
    </source>
</evidence>
<dbReference type="STRING" id="1563681.BFP71_17565"/>
<feature type="domain" description="Glycosyltransferase 2-like" evidence="1">
    <location>
        <begin position="8"/>
        <end position="131"/>
    </location>
</feature>
<dbReference type="RefSeq" id="WP_069836715.1">
    <property type="nucleotide sequence ID" value="NZ_MDGQ01000005.1"/>
</dbReference>